<sequence>MRSISCSTSDAQTMSQGETSQAEKIYPSEAPRTKGDFYSLEGNQGLIPGVKRLVGTHPSPGLPLQSNLDFDAIAFTDQLFSFPRNSPSDYQALTAMSLPNCQLYWRSD</sequence>
<reference evidence="2 3" key="1">
    <citation type="submission" date="2023-01" db="EMBL/GenBank/DDBJ databases">
        <authorList>
            <person name="Kreplak J."/>
        </authorList>
    </citation>
    <scope>NUCLEOTIDE SEQUENCE [LARGE SCALE GENOMIC DNA]</scope>
</reference>
<protein>
    <submittedName>
        <fullName evidence="2">Uncharacterized protein</fullName>
    </submittedName>
</protein>
<dbReference type="AlphaFoldDB" id="A0AAV0ZG32"/>
<dbReference type="Proteomes" id="UP001157006">
    <property type="component" value="Chromosome 1S"/>
</dbReference>
<keyword evidence="3" id="KW-1185">Reference proteome</keyword>
<accession>A0AAV0ZG32</accession>
<name>A0AAV0ZG32_VICFA</name>
<dbReference type="EMBL" id="OX451735">
    <property type="protein sequence ID" value="CAI8594872.1"/>
    <property type="molecule type" value="Genomic_DNA"/>
</dbReference>
<organism evidence="2 3">
    <name type="scientific">Vicia faba</name>
    <name type="common">Broad bean</name>
    <name type="synonym">Faba vulgaris</name>
    <dbReference type="NCBI Taxonomy" id="3906"/>
    <lineage>
        <taxon>Eukaryota</taxon>
        <taxon>Viridiplantae</taxon>
        <taxon>Streptophyta</taxon>
        <taxon>Embryophyta</taxon>
        <taxon>Tracheophyta</taxon>
        <taxon>Spermatophyta</taxon>
        <taxon>Magnoliopsida</taxon>
        <taxon>eudicotyledons</taxon>
        <taxon>Gunneridae</taxon>
        <taxon>Pentapetalae</taxon>
        <taxon>rosids</taxon>
        <taxon>fabids</taxon>
        <taxon>Fabales</taxon>
        <taxon>Fabaceae</taxon>
        <taxon>Papilionoideae</taxon>
        <taxon>50 kb inversion clade</taxon>
        <taxon>NPAAA clade</taxon>
        <taxon>Hologalegina</taxon>
        <taxon>IRL clade</taxon>
        <taxon>Fabeae</taxon>
        <taxon>Vicia</taxon>
    </lineage>
</organism>
<evidence type="ECO:0000313" key="2">
    <source>
        <dbReference type="EMBL" id="CAI8594872.1"/>
    </source>
</evidence>
<feature type="compositionally biased region" description="Polar residues" evidence="1">
    <location>
        <begin position="1"/>
        <end position="22"/>
    </location>
</feature>
<evidence type="ECO:0000313" key="3">
    <source>
        <dbReference type="Proteomes" id="UP001157006"/>
    </source>
</evidence>
<evidence type="ECO:0000256" key="1">
    <source>
        <dbReference type="SAM" id="MobiDB-lite"/>
    </source>
</evidence>
<gene>
    <name evidence="2" type="ORF">VFH_I162880</name>
</gene>
<feature type="region of interest" description="Disordered" evidence="1">
    <location>
        <begin position="1"/>
        <end position="31"/>
    </location>
</feature>
<proteinExistence type="predicted"/>